<accession>R4T964</accession>
<evidence type="ECO:0000313" key="3">
    <source>
        <dbReference type="Proteomes" id="UP000013968"/>
    </source>
</evidence>
<dbReference type="AlphaFoldDB" id="R4T964"/>
<proteinExistence type="predicted"/>
<dbReference type="PANTHER" id="PTHR47691">
    <property type="entry name" value="REGULATOR-RELATED"/>
    <property type="match status" value="1"/>
</dbReference>
<dbReference type="Proteomes" id="UP000013968">
    <property type="component" value="Chromosome"/>
</dbReference>
<reference evidence="2 3" key="1">
    <citation type="journal article" date="2013" name="BMC Genomics">
        <title>ContigScape: a Cytoscape plugin facilitating microbial genome gap closing.</title>
        <authorList>
            <person name="Tang B."/>
            <person name="Wang Q."/>
            <person name="Yang M."/>
            <person name="Xie F."/>
            <person name="Zhu Y."/>
            <person name="Zhuo Y."/>
            <person name="Wang S."/>
            <person name="Gao H."/>
            <person name="Ding X."/>
            <person name="Zhang L."/>
            <person name="Zhao G."/>
            <person name="Zheng H."/>
        </authorList>
    </citation>
    <scope>NUCLEOTIDE SEQUENCE [LARGE SCALE GENOMIC DNA]</scope>
    <source>
        <strain evidence="2 3">HCCB10007</strain>
    </source>
</reference>
<dbReference type="RefSeq" id="WP_016334851.1">
    <property type="nucleotide sequence ID" value="NC_021252.1"/>
</dbReference>
<feature type="region of interest" description="Disordered" evidence="1">
    <location>
        <begin position="987"/>
        <end position="1014"/>
    </location>
</feature>
<dbReference type="PATRIC" id="fig|1156913.3.peg.4596"/>
<dbReference type="InterPro" id="IPR027417">
    <property type="entry name" value="P-loop_NTPase"/>
</dbReference>
<organism evidence="2 3">
    <name type="scientific">Amycolatopsis keratiniphila</name>
    <dbReference type="NCBI Taxonomy" id="129921"/>
    <lineage>
        <taxon>Bacteria</taxon>
        <taxon>Bacillati</taxon>
        <taxon>Actinomycetota</taxon>
        <taxon>Actinomycetes</taxon>
        <taxon>Pseudonocardiales</taxon>
        <taxon>Pseudonocardiaceae</taxon>
        <taxon>Amycolatopsis</taxon>
        <taxon>Amycolatopsis japonica group</taxon>
    </lineage>
</organism>
<dbReference type="PANTHER" id="PTHR47691:SF3">
    <property type="entry name" value="HTH-TYPE TRANSCRIPTIONAL REGULATOR RV0890C-RELATED"/>
    <property type="match status" value="1"/>
</dbReference>
<dbReference type="Gene3D" id="3.40.50.300">
    <property type="entry name" value="P-loop containing nucleotide triphosphate hydrolases"/>
    <property type="match status" value="1"/>
</dbReference>
<name>R4T964_9PSEU</name>
<dbReference type="SUPFAM" id="SSF52540">
    <property type="entry name" value="P-loop containing nucleoside triphosphate hydrolases"/>
    <property type="match status" value="1"/>
</dbReference>
<evidence type="ECO:0008006" key="4">
    <source>
        <dbReference type="Google" id="ProtNLM"/>
    </source>
</evidence>
<protein>
    <recommendedName>
        <fullName evidence="4">NB-ARC domain-containing protein</fullName>
    </recommendedName>
</protein>
<evidence type="ECO:0000256" key="1">
    <source>
        <dbReference type="SAM" id="MobiDB-lite"/>
    </source>
</evidence>
<gene>
    <name evidence="2" type="ORF">AORI_4519</name>
</gene>
<keyword evidence="3" id="KW-1185">Reference proteome</keyword>
<dbReference type="EMBL" id="CP003410">
    <property type="protein sequence ID" value="AGM07103.1"/>
    <property type="molecule type" value="Genomic_DNA"/>
</dbReference>
<dbReference type="HOGENOM" id="CLU_266081_0_0_11"/>
<sequence>MGAQDAIRGFEYQFLWTLEYGLSALFVDDPESTAIQVEGILTTRLRADQDIVDFGVRRGDRIMTVAQIKSGGATSAFTASNLLSIAVRLLTHSAERYLVVTNRSAGDNLSELLTLMRDEGSDLRERVLALAGRWKVATELAAQKPEFWQRLVRMEVVLDPRDIEQVRVDVQERVRAARHRVAPSTVGWDAAGLLTGYLVWEVMGKAAGPAVAELPMSALVRILGTSVEALTALIRERDWAIPVTPAPRTGDIARPELLADLRQHLPFPVHPNAAPVCLIAGLSGTGKSSLAVAWADDNAYSYELVMFVDATSPSQLAASFSAVADWFRAHGLIDTSDADIPLPQRIFGVLARSARPWLLVFDNCADQAAIRDWIPPRGYGHTLVTTTDQTPLAGPSTAKIEVAGMTGGEAIELLARRVLGDRTPNPQELQALEQLADLLHRWPLALELAAAYLVSTVLEYQGDLARAIAEFGSLLQQAMDDAPSVPPGYPHTVVGTITATWQRVTGRPEPAAKLAAQALRGAAFVASRQIPVHLLLASASPAVHMTFPHYTESDPPIGEVLRAMKRDSLAVMDGHFPMPREGIDGLSGPSDASIAMNDIVQFIVRGLVDREGNTDFTVFKLAFCAQAWLQTFTSHYEMSAASGMVNHAIALSEHAIELAVFNQAVSLLWGNTAGILGYLEEWPTAMRYLAAELAYLDSQSDDHSLGLRVQTLVSYAHVLYELSDHPRENVELIVPLLEQFVTQVPRVVGLDQETAALTIRKASATVMNLLMHDAEHPRLMALESALCDFRRLVPTAGGDDWFENLTGLNLLIRTGRAAEARAQGEALLERMNPAQVEYPQVLRIVAEACVHLRDWVAAKAIVDRFEQAVQSGALRRFDISTLLRNLSTGCFEGLLTQDEAAFELLVSADRMATAALDKGVKLQVGDRDVIAVFRALSCYLIGDKSACRGLLDQAVPAEIDAVDRTGAVNVMRRLLLNGCTDRRDPSFGTSFELPRETSEHTLGRRQSAPTPASALAPDEGMIRALLEHIDADSAPARAVGAAQATRAAGRARRDPLEVAVETAFALRAMGLPADIGEFLLFVFIDDGSLAFDEPMQMATADPRKVCTYRGPHQVAWLRSPSQLVDPVVPQLPAMRSIAIDHEIHRHSVVVPVGSEMDVSILRQDGLAIAYHTLETYSLHDVASALPPDRRQVCEANAIFVAYHALLLLSTTDPDFIAQAEETHPALAGLILKPERLLAARHGRQRRQ</sequence>
<dbReference type="KEGG" id="aoi:AORI_4519"/>
<feature type="compositionally biased region" description="Basic and acidic residues" evidence="1">
    <location>
        <begin position="993"/>
        <end position="1002"/>
    </location>
</feature>
<evidence type="ECO:0000313" key="2">
    <source>
        <dbReference type="EMBL" id="AGM07103.1"/>
    </source>
</evidence>